<feature type="compositionally biased region" description="Basic and acidic residues" evidence="1">
    <location>
        <begin position="237"/>
        <end position="247"/>
    </location>
</feature>
<name>A0A5B7ECD0_PORTR</name>
<comment type="caution">
    <text evidence="2">The sequence shown here is derived from an EMBL/GenBank/DDBJ whole genome shotgun (WGS) entry which is preliminary data.</text>
</comment>
<evidence type="ECO:0000256" key="1">
    <source>
        <dbReference type="SAM" id="MobiDB-lite"/>
    </source>
</evidence>
<sequence length="264" mass="30083">MRMRSLLIKYGFSADPSLRSQSSRKQRKSVSTAMAYTSKKALAMKKVPMVWSDTRHLTTEDEEGSHSYASHHHHLADEQQELLRNYCNWKRETSTFLSIPVDELQELFKAPEAAAAATKQCPYDLAVCLFLHLVINIFQNDSDHAHNGNDEGPKGQRPCVVPARRGVLQNKHGDDKTKNQRTNNNIYLKVRPRLMLTANVGTLDLSNTQYQEAKAPASTISPKADTKNMDQKSANKLGEENCHHTEQSQEDELQDVWHDREEER</sequence>
<reference evidence="2 3" key="1">
    <citation type="submission" date="2019-05" db="EMBL/GenBank/DDBJ databases">
        <title>Another draft genome of Portunus trituberculatus and its Hox gene families provides insights of decapod evolution.</title>
        <authorList>
            <person name="Jeong J.-H."/>
            <person name="Song I."/>
            <person name="Kim S."/>
            <person name="Choi T."/>
            <person name="Kim D."/>
            <person name="Ryu S."/>
            <person name="Kim W."/>
        </authorList>
    </citation>
    <scope>NUCLEOTIDE SEQUENCE [LARGE SCALE GENOMIC DNA]</scope>
    <source>
        <tissue evidence="2">Muscle</tissue>
    </source>
</reference>
<keyword evidence="3" id="KW-1185">Reference proteome</keyword>
<gene>
    <name evidence="2" type="ORF">E2C01_025086</name>
</gene>
<evidence type="ECO:0000313" key="2">
    <source>
        <dbReference type="EMBL" id="MPC31791.1"/>
    </source>
</evidence>
<dbReference type="EMBL" id="VSRR010002505">
    <property type="protein sequence ID" value="MPC31791.1"/>
    <property type="molecule type" value="Genomic_DNA"/>
</dbReference>
<feature type="compositionally biased region" description="Basic and acidic residues" evidence="1">
    <location>
        <begin position="255"/>
        <end position="264"/>
    </location>
</feature>
<feature type="region of interest" description="Disordered" evidence="1">
    <location>
        <begin position="213"/>
        <end position="264"/>
    </location>
</feature>
<organism evidence="2 3">
    <name type="scientific">Portunus trituberculatus</name>
    <name type="common">Swimming crab</name>
    <name type="synonym">Neptunus trituberculatus</name>
    <dbReference type="NCBI Taxonomy" id="210409"/>
    <lineage>
        <taxon>Eukaryota</taxon>
        <taxon>Metazoa</taxon>
        <taxon>Ecdysozoa</taxon>
        <taxon>Arthropoda</taxon>
        <taxon>Crustacea</taxon>
        <taxon>Multicrustacea</taxon>
        <taxon>Malacostraca</taxon>
        <taxon>Eumalacostraca</taxon>
        <taxon>Eucarida</taxon>
        <taxon>Decapoda</taxon>
        <taxon>Pleocyemata</taxon>
        <taxon>Brachyura</taxon>
        <taxon>Eubrachyura</taxon>
        <taxon>Portunoidea</taxon>
        <taxon>Portunidae</taxon>
        <taxon>Portuninae</taxon>
        <taxon>Portunus</taxon>
    </lineage>
</organism>
<dbReference type="Proteomes" id="UP000324222">
    <property type="component" value="Unassembled WGS sequence"/>
</dbReference>
<dbReference type="AlphaFoldDB" id="A0A5B7ECD0"/>
<evidence type="ECO:0000313" key="3">
    <source>
        <dbReference type="Proteomes" id="UP000324222"/>
    </source>
</evidence>
<protein>
    <submittedName>
        <fullName evidence="2">Uncharacterized protein</fullName>
    </submittedName>
</protein>
<accession>A0A5B7ECD0</accession>
<proteinExistence type="predicted"/>